<dbReference type="Proteomes" id="UP001597063">
    <property type="component" value="Unassembled WGS sequence"/>
</dbReference>
<dbReference type="GO" id="GO:0016787">
    <property type="term" value="F:hydrolase activity"/>
    <property type="evidence" value="ECO:0007669"/>
    <property type="project" value="UniProtKB-KW"/>
</dbReference>
<evidence type="ECO:0000259" key="1">
    <source>
        <dbReference type="Pfam" id="PF00144"/>
    </source>
</evidence>
<keyword evidence="2" id="KW-0378">Hydrolase</keyword>
<keyword evidence="3" id="KW-1185">Reference proteome</keyword>
<proteinExistence type="predicted"/>
<dbReference type="Gene3D" id="3.40.710.10">
    <property type="entry name" value="DD-peptidase/beta-lactamase superfamily"/>
    <property type="match status" value="1"/>
</dbReference>
<dbReference type="InterPro" id="IPR012338">
    <property type="entry name" value="Beta-lactam/transpept-like"/>
</dbReference>
<dbReference type="RefSeq" id="WP_131763986.1">
    <property type="nucleotide sequence ID" value="NZ_CAACUY010000455.1"/>
</dbReference>
<reference evidence="3" key="1">
    <citation type="journal article" date="2019" name="Int. J. Syst. Evol. Microbiol.">
        <title>The Global Catalogue of Microorganisms (GCM) 10K type strain sequencing project: providing services to taxonomists for standard genome sequencing and annotation.</title>
        <authorList>
            <consortium name="The Broad Institute Genomics Platform"/>
            <consortium name="The Broad Institute Genome Sequencing Center for Infectious Disease"/>
            <person name="Wu L."/>
            <person name="Ma J."/>
        </authorList>
    </citation>
    <scope>NUCLEOTIDE SEQUENCE [LARGE SCALE GENOMIC DNA]</scope>
    <source>
        <strain evidence="3">JCM 9371</strain>
    </source>
</reference>
<evidence type="ECO:0000313" key="3">
    <source>
        <dbReference type="Proteomes" id="UP001597063"/>
    </source>
</evidence>
<gene>
    <name evidence="2" type="ORF">ACFQZM_03295</name>
</gene>
<dbReference type="SUPFAM" id="SSF56601">
    <property type="entry name" value="beta-lactamase/transpeptidase-like"/>
    <property type="match status" value="1"/>
</dbReference>
<organism evidence="2 3">
    <name type="scientific">Actinomadura fibrosa</name>
    <dbReference type="NCBI Taxonomy" id="111802"/>
    <lineage>
        <taxon>Bacteria</taxon>
        <taxon>Bacillati</taxon>
        <taxon>Actinomycetota</taxon>
        <taxon>Actinomycetes</taxon>
        <taxon>Streptosporangiales</taxon>
        <taxon>Thermomonosporaceae</taxon>
        <taxon>Actinomadura</taxon>
    </lineage>
</organism>
<dbReference type="PANTHER" id="PTHR43319">
    <property type="entry name" value="BETA-LACTAMASE-RELATED"/>
    <property type="match status" value="1"/>
</dbReference>
<dbReference type="PANTHER" id="PTHR43319:SF3">
    <property type="entry name" value="BETA-LACTAMASE-RELATED DOMAIN-CONTAINING PROTEIN"/>
    <property type="match status" value="1"/>
</dbReference>
<evidence type="ECO:0000313" key="2">
    <source>
        <dbReference type="EMBL" id="MFD0683513.1"/>
    </source>
</evidence>
<accession>A0ABW2XE35</accession>
<comment type="caution">
    <text evidence="2">The sequence shown here is derived from an EMBL/GenBank/DDBJ whole genome shotgun (WGS) entry which is preliminary data.</text>
</comment>
<dbReference type="EMBL" id="JBHTGP010000003">
    <property type="protein sequence ID" value="MFD0683513.1"/>
    <property type="molecule type" value="Genomic_DNA"/>
</dbReference>
<feature type="domain" description="Beta-lactamase-related" evidence="1">
    <location>
        <begin position="29"/>
        <end position="358"/>
    </location>
</feature>
<sequence length="373" mass="38330">MAETDGARGFVAPGFEEIRDAFAADRPGVNAALAVHVGGERVIDLWKGPDHREDSIMGLYSATKGAAGIVLAVLVERGLLDLDAPVARYWPEFAAAGKQDITVRMLASHQAGLVNVDGGYTVGELIAHAPLAELLAAQAPLWTPGEGHGYHAVTIGTLLDELVRRVTGTPLGAFFRREIAEPRGIDVHIGLPEPDERRLLPVRPVAPGRMPGGQGLPPFFVRAMEPGRSGGPPVAAEGEPADDLLGMRAFRAAGVPSIGGFGSARGLAAMYAAVLPGADAPLVGAATLKAVTEVQAAGDDLVLPFPTSFATVFQRPARFAGPASFGHDGAAGAQAYADPDLGVAFGYVTDTPSGMGASSITGELTALLAQALG</sequence>
<protein>
    <submittedName>
        <fullName evidence="2">Serine hydrolase domain-containing protein</fullName>
    </submittedName>
</protein>
<dbReference type="InterPro" id="IPR001466">
    <property type="entry name" value="Beta-lactam-related"/>
</dbReference>
<name>A0ABW2XE35_9ACTN</name>
<dbReference type="Pfam" id="PF00144">
    <property type="entry name" value="Beta-lactamase"/>
    <property type="match status" value="1"/>
</dbReference>
<dbReference type="InterPro" id="IPR052907">
    <property type="entry name" value="Beta-lactamase/esterase"/>
</dbReference>